<accession>A0AA39MIJ6</accession>
<dbReference type="AlphaFoldDB" id="A0AA39MIJ6"/>
<dbReference type="GeneID" id="85354155"/>
<organism evidence="1 2">
    <name type="scientific">Armillaria tabescens</name>
    <name type="common">Ringless honey mushroom</name>
    <name type="synonym">Agaricus tabescens</name>
    <dbReference type="NCBI Taxonomy" id="1929756"/>
    <lineage>
        <taxon>Eukaryota</taxon>
        <taxon>Fungi</taxon>
        <taxon>Dikarya</taxon>
        <taxon>Basidiomycota</taxon>
        <taxon>Agaricomycotina</taxon>
        <taxon>Agaricomycetes</taxon>
        <taxon>Agaricomycetidae</taxon>
        <taxon>Agaricales</taxon>
        <taxon>Marasmiineae</taxon>
        <taxon>Physalacriaceae</taxon>
        <taxon>Desarmillaria</taxon>
    </lineage>
</organism>
<evidence type="ECO:0000313" key="1">
    <source>
        <dbReference type="EMBL" id="KAK0435004.1"/>
    </source>
</evidence>
<proteinExistence type="predicted"/>
<dbReference type="EMBL" id="JAUEPS010000164">
    <property type="protein sequence ID" value="KAK0435004.1"/>
    <property type="molecule type" value="Genomic_DNA"/>
</dbReference>
<evidence type="ECO:0000313" key="2">
    <source>
        <dbReference type="Proteomes" id="UP001175211"/>
    </source>
</evidence>
<keyword evidence="2" id="KW-1185">Reference proteome</keyword>
<dbReference type="Proteomes" id="UP001175211">
    <property type="component" value="Unassembled WGS sequence"/>
</dbReference>
<comment type="caution">
    <text evidence="1">The sequence shown here is derived from an EMBL/GenBank/DDBJ whole genome shotgun (WGS) entry which is preliminary data.</text>
</comment>
<gene>
    <name evidence="1" type="ORF">EV420DRAFT_1488282</name>
</gene>
<dbReference type="RefSeq" id="XP_060321861.1">
    <property type="nucleotide sequence ID" value="XM_060470607.1"/>
</dbReference>
<sequence length="170" mass="19216">MQIRFRVHRLGLDGKISQYPPKIDAKQVQKQYLQSITKGTAIHTQDEASKACQLSRFSDLSQISAELSVSSPGMDYRHFLVWKGSQEEAVLNVQGVVVEAYLPPVIHSKKLVQVSSTVQNLTIFSSKCERTFQMVKVAAPAMDKQFSQAYQAISHIYNYMSRHDEHVSIT</sequence>
<reference evidence="1" key="1">
    <citation type="submission" date="2023-06" db="EMBL/GenBank/DDBJ databases">
        <authorList>
            <consortium name="Lawrence Berkeley National Laboratory"/>
            <person name="Ahrendt S."/>
            <person name="Sahu N."/>
            <person name="Indic B."/>
            <person name="Wong-Bajracharya J."/>
            <person name="Merenyi Z."/>
            <person name="Ke H.-M."/>
            <person name="Monk M."/>
            <person name="Kocsube S."/>
            <person name="Drula E."/>
            <person name="Lipzen A."/>
            <person name="Balint B."/>
            <person name="Henrissat B."/>
            <person name="Andreopoulos B."/>
            <person name="Martin F.M."/>
            <person name="Harder C.B."/>
            <person name="Rigling D."/>
            <person name="Ford K.L."/>
            <person name="Foster G.D."/>
            <person name="Pangilinan J."/>
            <person name="Papanicolaou A."/>
            <person name="Barry K."/>
            <person name="LaButti K."/>
            <person name="Viragh M."/>
            <person name="Koriabine M."/>
            <person name="Yan M."/>
            <person name="Riley R."/>
            <person name="Champramary S."/>
            <person name="Plett K.L."/>
            <person name="Tsai I.J."/>
            <person name="Slot J."/>
            <person name="Sipos G."/>
            <person name="Plett J."/>
            <person name="Nagy L.G."/>
            <person name="Grigoriev I.V."/>
        </authorList>
    </citation>
    <scope>NUCLEOTIDE SEQUENCE</scope>
    <source>
        <strain evidence="1">CCBAS 213</strain>
    </source>
</reference>
<name>A0AA39MIJ6_ARMTA</name>
<protein>
    <submittedName>
        <fullName evidence="1">Uncharacterized protein</fullName>
    </submittedName>
</protein>